<comment type="caution">
    <text evidence="1">The sequence shown here is derived from an EMBL/GenBank/DDBJ whole genome shotgun (WGS) entry which is preliminary data.</text>
</comment>
<protein>
    <submittedName>
        <fullName evidence="1">Uncharacterized protein</fullName>
    </submittedName>
</protein>
<name>A0A3E0I046_9PSEU</name>
<organism evidence="1 2">
    <name type="scientific">Kutzneria buriramensis</name>
    <dbReference type="NCBI Taxonomy" id="1045776"/>
    <lineage>
        <taxon>Bacteria</taxon>
        <taxon>Bacillati</taxon>
        <taxon>Actinomycetota</taxon>
        <taxon>Actinomycetes</taxon>
        <taxon>Pseudonocardiales</taxon>
        <taxon>Pseudonocardiaceae</taxon>
        <taxon>Kutzneria</taxon>
    </lineage>
</organism>
<dbReference type="EMBL" id="QUNO01000003">
    <property type="protein sequence ID" value="REH52001.1"/>
    <property type="molecule type" value="Genomic_DNA"/>
</dbReference>
<sequence length="72" mass="8004">MTELTGRRWDIACLDALDRKRQVHVWSCPGRIVMISPPAETSSLTIAEATQLRKSLERAIEEATALLVNRAG</sequence>
<gene>
    <name evidence="1" type="ORF">BCF44_103450</name>
</gene>
<evidence type="ECO:0000313" key="2">
    <source>
        <dbReference type="Proteomes" id="UP000256269"/>
    </source>
</evidence>
<accession>A0A3E0I046</accession>
<dbReference type="AlphaFoldDB" id="A0A3E0I046"/>
<reference evidence="1 2" key="1">
    <citation type="submission" date="2018-08" db="EMBL/GenBank/DDBJ databases">
        <title>Genomic Encyclopedia of Archaeal and Bacterial Type Strains, Phase II (KMG-II): from individual species to whole genera.</title>
        <authorList>
            <person name="Goeker M."/>
        </authorList>
    </citation>
    <scope>NUCLEOTIDE SEQUENCE [LARGE SCALE GENOMIC DNA]</scope>
    <source>
        <strain evidence="1 2">DSM 45791</strain>
    </source>
</reference>
<keyword evidence="2" id="KW-1185">Reference proteome</keyword>
<dbReference type="Proteomes" id="UP000256269">
    <property type="component" value="Unassembled WGS sequence"/>
</dbReference>
<dbReference type="OrthoDB" id="3694362at2"/>
<evidence type="ECO:0000313" key="1">
    <source>
        <dbReference type="EMBL" id="REH52001.1"/>
    </source>
</evidence>
<proteinExistence type="predicted"/>
<dbReference type="RefSeq" id="WP_116174003.1">
    <property type="nucleotide sequence ID" value="NZ_CP144375.1"/>
</dbReference>